<evidence type="ECO:0000256" key="1">
    <source>
        <dbReference type="ARBA" id="ARBA00023027"/>
    </source>
</evidence>
<dbReference type="InterPro" id="IPR007545">
    <property type="entry name" value="LOR/SDH_bifunc_enz_cons_dom"/>
</dbReference>
<reference evidence="3" key="1">
    <citation type="journal article" date="2015" name="Nature">
        <title>Complex archaea that bridge the gap between prokaryotes and eukaryotes.</title>
        <authorList>
            <person name="Spang A."/>
            <person name="Saw J.H."/>
            <person name="Jorgensen S.L."/>
            <person name="Zaremba-Niedzwiedzka K."/>
            <person name="Martijn J."/>
            <person name="Lind A.E."/>
            <person name="van Eijk R."/>
            <person name="Schleper C."/>
            <person name="Guy L."/>
            <person name="Ettema T.J."/>
        </authorList>
    </citation>
    <scope>NUCLEOTIDE SEQUENCE</scope>
</reference>
<proteinExistence type="predicted"/>
<dbReference type="EMBL" id="LAZR01007946">
    <property type="protein sequence ID" value="KKM81891.1"/>
    <property type="molecule type" value="Genomic_DNA"/>
</dbReference>
<evidence type="ECO:0000259" key="2">
    <source>
        <dbReference type="Pfam" id="PF04455"/>
    </source>
</evidence>
<name>A0A0F9L434_9ZZZZ</name>
<dbReference type="Pfam" id="PF04455">
    <property type="entry name" value="Saccharop_dh_N"/>
    <property type="match status" value="1"/>
</dbReference>
<accession>A0A0F9L434</accession>
<dbReference type="AlphaFoldDB" id="A0A0F9L434"/>
<gene>
    <name evidence="3" type="ORF">LCGC14_1325150</name>
</gene>
<organism evidence="3">
    <name type="scientific">marine sediment metagenome</name>
    <dbReference type="NCBI Taxonomy" id="412755"/>
    <lineage>
        <taxon>unclassified sequences</taxon>
        <taxon>metagenomes</taxon>
        <taxon>ecological metagenomes</taxon>
    </lineage>
</organism>
<comment type="caution">
    <text evidence="3">The sequence shown here is derived from an EMBL/GenBank/DDBJ whole genome shotgun (WGS) entry which is preliminary data.</text>
</comment>
<feature type="non-terminal residue" evidence="3">
    <location>
        <position position="55"/>
    </location>
</feature>
<feature type="domain" description="LOR/SDH bifunctional enzyme conserved" evidence="2">
    <location>
        <begin position="3"/>
        <end position="54"/>
    </location>
</feature>
<evidence type="ECO:0000313" key="3">
    <source>
        <dbReference type="EMBL" id="KKM81891.1"/>
    </source>
</evidence>
<dbReference type="Gene3D" id="3.30.70.2690">
    <property type="entry name" value="LOR/SDH bifunctional enzyme, conserved domain"/>
    <property type="match status" value="1"/>
</dbReference>
<dbReference type="InterPro" id="IPR043009">
    <property type="entry name" value="LOR/SDH_bifunc_enz_cons_dom_sf"/>
</dbReference>
<keyword evidence="1" id="KW-0520">NAD</keyword>
<protein>
    <recommendedName>
        <fullName evidence="2">LOR/SDH bifunctional enzyme conserved domain-containing protein</fullName>
    </recommendedName>
</protein>
<sequence>MISRNIELKGHIIDSLILPRVFEKIMDLNGEFNVIKFDIGKHKTDESHAILEVIG</sequence>